<gene>
    <name evidence="8" type="ORF">ARALYDRAFT_905528</name>
</gene>
<comment type="similarity">
    <text evidence="3">Belongs to the NOP53 family.</text>
</comment>
<dbReference type="GO" id="GO:0000027">
    <property type="term" value="P:ribosomal large subunit assembly"/>
    <property type="evidence" value="ECO:0007669"/>
    <property type="project" value="TreeGrafter"/>
</dbReference>
<evidence type="ECO:0000256" key="7">
    <source>
        <dbReference type="SAM" id="MobiDB-lite"/>
    </source>
</evidence>
<dbReference type="HOGENOM" id="CLU_2100227_0_0_1"/>
<dbReference type="InterPro" id="IPR011687">
    <property type="entry name" value="Nop53/GLTSCR2"/>
</dbReference>
<dbReference type="Proteomes" id="UP000008694">
    <property type="component" value="Unassembled WGS sequence"/>
</dbReference>
<dbReference type="Gramene" id="scaffold_501232.1">
    <property type="protein sequence ID" value="scaffold_501232.1"/>
    <property type="gene ID" value="scaffold_501232.1"/>
</dbReference>
<evidence type="ECO:0000256" key="3">
    <source>
        <dbReference type="ARBA" id="ARBA00008838"/>
    </source>
</evidence>
<evidence type="ECO:0000256" key="4">
    <source>
        <dbReference type="ARBA" id="ARBA00018339"/>
    </source>
</evidence>
<feature type="compositionally biased region" description="Basic residues" evidence="7">
    <location>
        <begin position="12"/>
        <end position="22"/>
    </location>
</feature>
<accession>D7LNP7</accession>
<dbReference type="STRING" id="81972.D7LNP7"/>
<evidence type="ECO:0000313" key="9">
    <source>
        <dbReference type="Proteomes" id="UP000008694"/>
    </source>
</evidence>
<proteinExistence type="inferred from homology"/>
<keyword evidence="5" id="KW-0690">Ribosome biogenesis</keyword>
<reference evidence="9" key="1">
    <citation type="journal article" date="2011" name="Nat. Genet.">
        <title>The Arabidopsis lyrata genome sequence and the basis of rapid genome size change.</title>
        <authorList>
            <person name="Hu T.T."/>
            <person name="Pattyn P."/>
            <person name="Bakker E.G."/>
            <person name="Cao J."/>
            <person name="Cheng J.-F."/>
            <person name="Clark R.M."/>
            <person name="Fahlgren N."/>
            <person name="Fawcett J.A."/>
            <person name="Grimwood J."/>
            <person name="Gundlach H."/>
            <person name="Haberer G."/>
            <person name="Hollister J.D."/>
            <person name="Ossowski S."/>
            <person name="Ottilar R.P."/>
            <person name="Salamov A.A."/>
            <person name="Schneeberger K."/>
            <person name="Spannagl M."/>
            <person name="Wang X."/>
            <person name="Yang L."/>
            <person name="Nasrallah M.E."/>
            <person name="Bergelson J."/>
            <person name="Carrington J.C."/>
            <person name="Gaut B.S."/>
            <person name="Schmutz J."/>
            <person name="Mayer K.F.X."/>
            <person name="Van de Peer Y."/>
            <person name="Grigoriev I.V."/>
            <person name="Nordborg M."/>
            <person name="Weigel D."/>
            <person name="Guo Y.-L."/>
        </authorList>
    </citation>
    <scope>NUCLEOTIDE SEQUENCE [LARGE SCALE GENOMIC DNA]</scope>
    <source>
        <strain evidence="9">cv. MN47</strain>
    </source>
</reference>
<dbReference type="Pfam" id="PF07767">
    <property type="entry name" value="Nop53"/>
    <property type="match status" value="1"/>
</dbReference>
<name>D7LNP7_ARALL</name>
<dbReference type="GO" id="GO:0005730">
    <property type="term" value="C:nucleolus"/>
    <property type="evidence" value="ECO:0007669"/>
    <property type="project" value="UniProtKB-SubCell"/>
</dbReference>
<dbReference type="PANTHER" id="PTHR14211">
    <property type="entry name" value="GLIOMA SUPPRESSOR CANDIDATE REGION GENE 2"/>
    <property type="match status" value="1"/>
</dbReference>
<keyword evidence="6" id="KW-0539">Nucleus</keyword>
<dbReference type="EMBL" id="GL348717">
    <property type="protein sequence ID" value="EFH53586.1"/>
    <property type="molecule type" value="Genomic_DNA"/>
</dbReference>
<protein>
    <recommendedName>
        <fullName evidence="4">Ribosome biogenesis protein NOP53</fullName>
    </recommendedName>
</protein>
<feature type="compositionally biased region" description="Basic and acidic residues" evidence="7">
    <location>
        <begin position="1"/>
        <end position="11"/>
    </location>
</feature>
<organism evidence="9">
    <name type="scientific">Arabidopsis lyrata subsp. lyrata</name>
    <name type="common">Lyre-leaved rock-cress</name>
    <dbReference type="NCBI Taxonomy" id="81972"/>
    <lineage>
        <taxon>Eukaryota</taxon>
        <taxon>Viridiplantae</taxon>
        <taxon>Streptophyta</taxon>
        <taxon>Embryophyta</taxon>
        <taxon>Tracheophyta</taxon>
        <taxon>Spermatophyta</taxon>
        <taxon>Magnoliopsida</taxon>
        <taxon>eudicotyledons</taxon>
        <taxon>Gunneridae</taxon>
        <taxon>Pentapetalae</taxon>
        <taxon>rosids</taxon>
        <taxon>malvids</taxon>
        <taxon>Brassicales</taxon>
        <taxon>Brassicaceae</taxon>
        <taxon>Camelineae</taxon>
        <taxon>Arabidopsis</taxon>
    </lineage>
</organism>
<feature type="region of interest" description="Disordered" evidence="7">
    <location>
        <begin position="1"/>
        <end position="24"/>
    </location>
</feature>
<dbReference type="eggNOG" id="KOG2823">
    <property type="taxonomic scope" value="Eukaryota"/>
</dbReference>
<evidence type="ECO:0000256" key="6">
    <source>
        <dbReference type="ARBA" id="ARBA00023242"/>
    </source>
</evidence>
<evidence type="ECO:0000256" key="2">
    <source>
        <dbReference type="ARBA" id="ARBA00004642"/>
    </source>
</evidence>
<dbReference type="AlphaFoldDB" id="D7LNP7"/>
<dbReference type="GO" id="GO:0005654">
    <property type="term" value="C:nucleoplasm"/>
    <property type="evidence" value="ECO:0007669"/>
    <property type="project" value="UniProtKB-SubCell"/>
</dbReference>
<keyword evidence="9" id="KW-1185">Reference proteome</keyword>
<dbReference type="GO" id="GO:0008097">
    <property type="term" value="F:5S rRNA binding"/>
    <property type="evidence" value="ECO:0007669"/>
    <property type="project" value="TreeGrafter"/>
</dbReference>
<dbReference type="GO" id="GO:0006364">
    <property type="term" value="P:rRNA processing"/>
    <property type="evidence" value="ECO:0007669"/>
    <property type="project" value="TreeGrafter"/>
</dbReference>
<sequence length="116" mass="13083">MAVYREDERGRNQHIRPSKPKLKKNEKAIGYEEKACKQVHKNVGDDSVIVDLWADDSKGEDESNPRKICKKPSIILAVEIEHRGWSYNPTSGSHRLILCSALNMQLSQPSLGALQT</sequence>
<comment type="subcellular location">
    <subcellularLocation>
        <location evidence="1">Nucleus</location>
        <location evidence="1">Nucleolus</location>
    </subcellularLocation>
    <subcellularLocation>
        <location evidence="2">Nucleus</location>
        <location evidence="2">Nucleoplasm</location>
    </subcellularLocation>
</comment>
<evidence type="ECO:0000313" key="8">
    <source>
        <dbReference type="EMBL" id="EFH53586.1"/>
    </source>
</evidence>
<evidence type="ECO:0000256" key="5">
    <source>
        <dbReference type="ARBA" id="ARBA00022517"/>
    </source>
</evidence>
<dbReference type="PANTHER" id="PTHR14211:SF7">
    <property type="entry name" value="RIBOSOME BIOGENESIS PROTEIN NOP53"/>
    <property type="match status" value="1"/>
</dbReference>
<evidence type="ECO:0000256" key="1">
    <source>
        <dbReference type="ARBA" id="ARBA00004604"/>
    </source>
</evidence>